<dbReference type="Proteomes" id="UP000244193">
    <property type="component" value="Chromosome"/>
</dbReference>
<dbReference type="EMBL" id="CP028811">
    <property type="protein sequence ID" value="AWA30485.1"/>
    <property type="molecule type" value="Genomic_DNA"/>
</dbReference>
<name>A0A2S0RFT7_9FLAO</name>
<evidence type="ECO:0000313" key="2">
    <source>
        <dbReference type="Proteomes" id="UP000244193"/>
    </source>
</evidence>
<sequence>MENLINIDVVFDKLAFVNQKLAHREFDGCIFRNCDFAGSDLSNNSFTDCEFRDCNLGMVKFRETGLKTVLFSNCKVIGVRFDEADEFLFHVRFDNSVLDYACFENRKMPKTSFRHCSLREVIFTGADLSGSDFDHCNLEGAIFSETELKACDFTTAYHFSIDPEQNPMKKAKFAVEALPNLLSKYDIKII</sequence>
<protein>
    <submittedName>
        <fullName evidence="1">MCBG-like protein</fullName>
    </submittedName>
</protein>
<dbReference type="InterPro" id="IPR001646">
    <property type="entry name" value="5peptide_repeat"/>
</dbReference>
<dbReference type="AlphaFoldDB" id="A0A2S0RFT7"/>
<dbReference type="PANTHER" id="PTHR42999:SF1">
    <property type="entry name" value="PENTAPEPTIDE REPEAT-CONTAINING PROTEIN"/>
    <property type="match status" value="1"/>
</dbReference>
<keyword evidence="2" id="KW-1185">Reference proteome</keyword>
<dbReference type="OrthoDB" id="67652at2"/>
<proteinExistence type="predicted"/>
<dbReference type="KEGG" id="fmg:HYN48_10515"/>
<dbReference type="Pfam" id="PF00805">
    <property type="entry name" value="Pentapeptide"/>
    <property type="match status" value="1"/>
</dbReference>
<gene>
    <name evidence="1" type="ORF">HYN48_10515</name>
</gene>
<dbReference type="Pfam" id="PF13599">
    <property type="entry name" value="Pentapeptide_4"/>
    <property type="match status" value="1"/>
</dbReference>
<evidence type="ECO:0000313" key="1">
    <source>
        <dbReference type="EMBL" id="AWA30485.1"/>
    </source>
</evidence>
<organism evidence="1 2">
    <name type="scientific">Flavobacterium magnum</name>
    <dbReference type="NCBI Taxonomy" id="2162713"/>
    <lineage>
        <taxon>Bacteria</taxon>
        <taxon>Pseudomonadati</taxon>
        <taxon>Bacteroidota</taxon>
        <taxon>Flavobacteriia</taxon>
        <taxon>Flavobacteriales</taxon>
        <taxon>Flavobacteriaceae</taxon>
        <taxon>Flavobacterium</taxon>
    </lineage>
</organism>
<dbReference type="Gene3D" id="2.160.20.80">
    <property type="entry name" value="E3 ubiquitin-protein ligase SopA"/>
    <property type="match status" value="1"/>
</dbReference>
<dbReference type="InterPro" id="IPR052949">
    <property type="entry name" value="PA_immunity-related"/>
</dbReference>
<dbReference type="PANTHER" id="PTHR42999">
    <property type="entry name" value="ANTIBIOTIC RESISTANCE PROTEIN MCBG"/>
    <property type="match status" value="1"/>
</dbReference>
<dbReference type="RefSeq" id="WP_108371471.1">
    <property type="nucleotide sequence ID" value="NZ_CP028811.1"/>
</dbReference>
<reference evidence="1 2" key="1">
    <citation type="submission" date="2018-04" db="EMBL/GenBank/DDBJ databases">
        <title>Genome sequencing of Flavobacterium sp. HYN0048.</title>
        <authorList>
            <person name="Yi H."/>
            <person name="Baek C."/>
        </authorList>
    </citation>
    <scope>NUCLEOTIDE SEQUENCE [LARGE SCALE GENOMIC DNA]</scope>
    <source>
        <strain evidence="1 2">HYN0048</strain>
    </source>
</reference>
<accession>A0A2S0RFT7</accession>
<dbReference type="SUPFAM" id="SSF141571">
    <property type="entry name" value="Pentapeptide repeat-like"/>
    <property type="match status" value="1"/>
</dbReference>